<gene>
    <name evidence="2" type="ORF">CL55_00009480</name>
</gene>
<dbReference type="RefSeq" id="WP_046330093.1">
    <property type="nucleotide sequence ID" value="NZ_CP007501.1"/>
</dbReference>
<keyword evidence="3" id="KW-1185">Reference proteome</keyword>
<dbReference type="Gene3D" id="3.90.1530.10">
    <property type="entry name" value="Conserved hypothetical protein from pyrococcus furiosus pfu- 392566-001, ParB domain"/>
    <property type="match status" value="1"/>
</dbReference>
<evidence type="ECO:0000313" key="2">
    <source>
        <dbReference type="EMBL" id="AKD25281.1"/>
    </source>
</evidence>
<dbReference type="HOGENOM" id="CLU_087577_0_0_4"/>
<evidence type="ECO:0000313" key="3">
    <source>
        <dbReference type="Proteomes" id="UP000061135"/>
    </source>
</evidence>
<dbReference type="KEGG" id="pdq:CL55_00009480"/>
<accession>A0A0E3ZM27</accession>
<dbReference type="OrthoDB" id="9125702at2"/>
<dbReference type="AlphaFoldDB" id="A0A0E3ZM27"/>
<dbReference type="InterPro" id="IPR036086">
    <property type="entry name" value="ParB/Sulfiredoxin_sf"/>
</dbReference>
<reference evidence="2 3" key="1">
    <citation type="submission" date="2014-03" db="EMBL/GenBank/DDBJ databases">
        <title>Genome of Polynucleobacter strain MWH-MoK4.</title>
        <authorList>
            <person name="Hahn M.W."/>
        </authorList>
    </citation>
    <scope>NUCLEOTIDE SEQUENCE [LARGE SCALE GENOMIC DNA]</scope>
    <source>
        <strain evidence="2 3">MWH-MoK4</strain>
    </source>
</reference>
<dbReference type="EMBL" id="CP007501">
    <property type="protein sequence ID" value="AKD25281.1"/>
    <property type="molecule type" value="Genomic_DNA"/>
</dbReference>
<protein>
    <submittedName>
        <fullName evidence="2">ParB-like nuclease domain</fullName>
    </submittedName>
</protein>
<dbReference type="STRING" id="1835254.CL55_00009480"/>
<dbReference type="PATRIC" id="fig|576611.7.peg.964"/>
<dbReference type="Proteomes" id="UP000061135">
    <property type="component" value="Chromosome"/>
</dbReference>
<dbReference type="SUPFAM" id="SSF110849">
    <property type="entry name" value="ParB/Sulfiredoxin"/>
    <property type="match status" value="1"/>
</dbReference>
<proteinExistence type="predicted"/>
<organism evidence="2 3">
    <name type="scientific">Polynucleobacter duraquae</name>
    <dbReference type="NCBI Taxonomy" id="1835254"/>
    <lineage>
        <taxon>Bacteria</taxon>
        <taxon>Pseudomonadati</taxon>
        <taxon>Pseudomonadota</taxon>
        <taxon>Betaproteobacteria</taxon>
        <taxon>Burkholderiales</taxon>
        <taxon>Burkholderiaceae</taxon>
        <taxon>Polynucleobacter</taxon>
    </lineage>
</organism>
<dbReference type="Pfam" id="PF02195">
    <property type="entry name" value="ParB_N"/>
    <property type="match status" value="1"/>
</dbReference>
<sequence>MSETRTYEQGRKLLIKEFELNSKPPEEDPQSIHLEAIHMAHSVFQPRQFQDGTMATSEDHTQGLMEAIQGEDSHLLDPIVVWWSGKQWTVIDGAHRLMAYRRMNKKRLLHNPMIPVAVFKGNLQAAIAESLKLNTKDKLPMTKDDKATGAWRLTVTSNYTKPQIQSICKVGTSTIARMREVLTLIKEKHPEDFLEVALDLSWKDARNFGAKEIVRDDTWEEKQARIWSDRLAKAYGTKASRQPAIFARALELYSSRFPKELLGNWHDDVQAYIEEYVEPEF</sequence>
<evidence type="ECO:0000259" key="1">
    <source>
        <dbReference type="Pfam" id="PF02195"/>
    </source>
</evidence>
<dbReference type="InterPro" id="IPR003115">
    <property type="entry name" value="ParB_N"/>
</dbReference>
<feature type="domain" description="ParB-like N-terminal" evidence="1">
    <location>
        <begin position="43"/>
        <end position="108"/>
    </location>
</feature>
<name>A0A0E3ZM27_9BURK</name>